<gene>
    <name evidence="1" type="ORF">SD37_17305</name>
</gene>
<dbReference type="STRING" id="31958.SD37_17305"/>
<keyword evidence="2" id="KW-1185">Reference proteome</keyword>
<dbReference type="AlphaFoldDB" id="A0A193BYC5"/>
<dbReference type="Gene3D" id="3.40.630.10">
    <property type="entry name" value="Zn peptidases"/>
    <property type="match status" value="1"/>
</dbReference>
<dbReference type="SUPFAM" id="SSF53187">
    <property type="entry name" value="Zn-dependent exopeptidases"/>
    <property type="match status" value="1"/>
</dbReference>
<reference evidence="1 2" key="1">
    <citation type="journal article" date="2015" name="Genome Announc.">
        <title>Draft Genome Sequence of Norvancomycin-Producing Strain Amycolatopsis orientalis CPCC200066.</title>
        <authorList>
            <person name="Lei X."/>
            <person name="Yuan F."/>
            <person name="Shi Y."/>
            <person name="Li X."/>
            <person name="Wang L."/>
            <person name="Hong B."/>
        </authorList>
    </citation>
    <scope>NUCLEOTIDE SEQUENCE [LARGE SCALE GENOMIC DNA]</scope>
    <source>
        <strain evidence="1 2">B-37</strain>
    </source>
</reference>
<dbReference type="Proteomes" id="UP000093695">
    <property type="component" value="Chromosome"/>
</dbReference>
<dbReference type="PANTHER" id="PTHR43808">
    <property type="entry name" value="ACETYLORNITHINE DEACETYLASE"/>
    <property type="match status" value="1"/>
</dbReference>
<dbReference type="EMBL" id="CP016174">
    <property type="protein sequence ID" value="ANN17227.1"/>
    <property type="molecule type" value="Genomic_DNA"/>
</dbReference>
<dbReference type="GO" id="GO:0016787">
    <property type="term" value="F:hydrolase activity"/>
    <property type="evidence" value="ECO:0007669"/>
    <property type="project" value="InterPro"/>
</dbReference>
<evidence type="ECO:0000313" key="1">
    <source>
        <dbReference type="EMBL" id="ANN17227.1"/>
    </source>
</evidence>
<sequence length="406" mass="42840">MIPADRDLLLRLVDLPTAGPLETTGEVRLWDAMRVYADAAAEIGFATLHLAAPAPSVLDRPGVPAAVRDTGPDFLACQPSLVLRIGPAAPAVMFNVHLDTVAPFEPAGFDGTRFTGRGAIDAKGPAVALLAGVRAALAADPAVGRDAGVLIQAVSGEEGGAMGTFGTRPLVEAGFHGELNVFCEPTGLRYLPRCSASMTACLRVDGDDAIDDEPHRGHNATVLLGFLAQHLAHDLTPHGRFCMAGLHTGRMHNRVYGRGELLLNLPYDSEESASKMAAALEDGLRSGLTEFSARFGDSPPFRRTAADAAAITGVHWRKRGLPALPAQEIPLLDRLVPRWPDDEPGFTCDAIWLAGVPDTRTAVLGPGSLGANNAHSSGEYADVADLDRFSDLVREIVVEFSRNGAA</sequence>
<dbReference type="Pfam" id="PF01546">
    <property type="entry name" value="Peptidase_M20"/>
    <property type="match status" value="1"/>
</dbReference>
<proteinExistence type="predicted"/>
<dbReference type="InterPro" id="IPR050072">
    <property type="entry name" value="Peptidase_M20A"/>
</dbReference>
<protein>
    <submittedName>
        <fullName evidence="1">Peptidase M20</fullName>
    </submittedName>
</protein>
<dbReference type="RefSeq" id="WP_044852877.1">
    <property type="nucleotide sequence ID" value="NZ_CP016174.1"/>
</dbReference>
<dbReference type="InterPro" id="IPR002933">
    <property type="entry name" value="Peptidase_M20"/>
</dbReference>
<accession>A0A193BYC5</accession>
<organism evidence="1 2">
    <name type="scientific">Amycolatopsis orientalis</name>
    <name type="common">Nocardia orientalis</name>
    <dbReference type="NCBI Taxonomy" id="31958"/>
    <lineage>
        <taxon>Bacteria</taxon>
        <taxon>Bacillati</taxon>
        <taxon>Actinomycetota</taxon>
        <taxon>Actinomycetes</taxon>
        <taxon>Pseudonocardiales</taxon>
        <taxon>Pseudonocardiaceae</taxon>
        <taxon>Amycolatopsis</taxon>
    </lineage>
</organism>
<name>A0A193BYC5_AMYOR</name>
<evidence type="ECO:0000313" key="2">
    <source>
        <dbReference type="Proteomes" id="UP000093695"/>
    </source>
</evidence>
<dbReference type="KEGG" id="aori:SD37_17305"/>